<dbReference type="InterPro" id="IPR011008">
    <property type="entry name" value="Dimeric_a/b-barrel"/>
</dbReference>
<evidence type="ECO:0000313" key="2">
    <source>
        <dbReference type="Proteomes" id="UP000193307"/>
    </source>
</evidence>
<dbReference type="Gene3D" id="3.30.70.100">
    <property type="match status" value="1"/>
</dbReference>
<evidence type="ECO:0000313" key="1">
    <source>
        <dbReference type="EMBL" id="SLN58707.1"/>
    </source>
</evidence>
<evidence type="ECO:0008006" key="3">
    <source>
        <dbReference type="Google" id="ProtNLM"/>
    </source>
</evidence>
<keyword evidence="2" id="KW-1185">Reference proteome</keyword>
<proteinExistence type="predicted"/>
<gene>
    <name evidence="1" type="ORF">PAM7971_03033</name>
</gene>
<dbReference type="OrthoDB" id="7107863at2"/>
<dbReference type="EMBL" id="FWFW01000011">
    <property type="protein sequence ID" value="SLN58707.1"/>
    <property type="molecule type" value="Genomic_DNA"/>
</dbReference>
<organism evidence="1 2">
    <name type="scientific">Pacificibacter marinus</name>
    <dbReference type="NCBI Taxonomy" id="658057"/>
    <lineage>
        <taxon>Bacteria</taxon>
        <taxon>Pseudomonadati</taxon>
        <taxon>Pseudomonadota</taxon>
        <taxon>Alphaproteobacteria</taxon>
        <taxon>Rhodobacterales</taxon>
        <taxon>Roseobacteraceae</taxon>
        <taxon>Pacificibacter</taxon>
    </lineage>
</organism>
<dbReference type="AlphaFoldDB" id="A0A1Y5T9Y6"/>
<accession>A0A1Y5T9Y6</accession>
<dbReference type="RefSeq" id="WP_085850137.1">
    <property type="nucleotide sequence ID" value="NZ_FNZV01000011.1"/>
</dbReference>
<dbReference type="Proteomes" id="UP000193307">
    <property type="component" value="Unassembled WGS sequence"/>
</dbReference>
<name>A0A1Y5T9Y6_9RHOB</name>
<sequence length="107" mass="11803">MITRYAIFEGQINAGQTEAFRAAVMEELLPKWQSMPGARAVRVTFTNDADEGAPAFPMIMEIDYDDMEAVTAALASPERTIGKAATEAFLPRFFTGRIHHHNTTKAA</sequence>
<dbReference type="SUPFAM" id="SSF54909">
    <property type="entry name" value="Dimeric alpha+beta barrel"/>
    <property type="match status" value="1"/>
</dbReference>
<dbReference type="STRING" id="658057.SAMN04488032_11177"/>
<protein>
    <recommendedName>
        <fullName evidence="3">Ethyl tert-butyl ether degradation EthD</fullName>
    </recommendedName>
</protein>
<reference evidence="1 2" key="1">
    <citation type="submission" date="2017-03" db="EMBL/GenBank/DDBJ databases">
        <authorList>
            <person name="Afonso C.L."/>
            <person name="Miller P.J."/>
            <person name="Scott M.A."/>
            <person name="Spackman E."/>
            <person name="Goraichik I."/>
            <person name="Dimitrov K.M."/>
            <person name="Suarez D.L."/>
            <person name="Swayne D.E."/>
        </authorList>
    </citation>
    <scope>NUCLEOTIDE SEQUENCE [LARGE SCALE GENOMIC DNA]</scope>
    <source>
        <strain evidence="1 2">CECT 7971</strain>
    </source>
</reference>